<dbReference type="GO" id="GO:0016832">
    <property type="term" value="F:aldehyde-lyase activity"/>
    <property type="evidence" value="ECO:0007669"/>
    <property type="project" value="TreeGrafter"/>
</dbReference>
<evidence type="ECO:0000313" key="5">
    <source>
        <dbReference type="Proteomes" id="UP000823611"/>
    </source>
</evidence>
<evidence type="ECO:0000259" key="3">
    <source>
        <dbReference type="SMART" id="SM01007"/>
    </source>
</evidence>
<dbReference type="InterPro" id="IPR036409">
    <property type="entry name" value="Aldolase_II/adducin_N_sf"/>
</dbReference>
<organism evidence="4 5">
    <name type="scientific">Candidatus Fimicola merdigallinarum</name>
    <dbReference type="NCBI Taxonomy" id="2840819"/>
    <lineage>
        <taxon>Bacteria</taxon>
        <taxon>Bacillati</taxon>
        <taxon>Bacillota</taxon>
        <taxon>Clostridia</taxon>
        <taxon>Lachnospirales</taxon>
        <taxon>Lachnospiraceae</taxon>
        <taxon>Lachnospiraceae incertae sedis</taxon>
        <taxon>Candidatus Fimicola</taxon>
    </lineage>
</organism>
<accession>A0A9D9DWM3</accession>
<dbReference type="Proteomes" id="UP000823611">
    <property type="component" value="Unassembled WGS sequence"/>
</dbReference>
<sequence>MEDKMLETAVWIAHSLFERNKASGSSANMSFKYDGKIYITGSGTCFGTLKNTDFSVLSLDGELISGPKPSKEFPIHKIMYDKDDEIQAVIHTHSFYSTVWSCAEHSNDIDCVPEYTPYLKMKLGTVGLVPYAKPGSQELFDSFKQNVEKSDGFLLKNHGPVVGGKNLLDAFYCLEELEESCRIAWEIESKERTFKFNKI</sequence>
<dbReference type="InterPro" id="IPR001303">
    <property type="entry name" value="Aldolase_II/adducin_N"/>
</dbReference>
<proteinExistence type="predicted"/>
<dbReference type="Pfam" id="PF00596">
    <property type="entry name" value="Aldolase_II"/>
    <property type="match status" value="1"/>
</dbReference>
<dbReference type="PANTHER" id="PTHR22789">
    <property type="entry name" value="FUCULOSE PHOSPHATE ALDOLASE"/>
    <property type="match status" value="1"/>
</dbReference>
<dbReference type="AlphaFoldDB" id="A0A9D9DWM3"/>
<evidence type="ECO:0000313" key="4">
    <source>
        <dbReference type="EMBL" id="MBO8435279.1"/>
    </source>
</evidence>
<gene>
    <name evidence="4" type="ORF">IAC55_08180</name>
</gene>
<dbReference type="SMART" id="SM01007">
    <property type="entry name" value="Aldolase_II"/>
    <property type="match status" value="1"/>
</dbReference>
<name>A0A9D9DWM3_9FIRM</name>
<dbReference type="GO" id="GO:0019323">
    <property type="term" value="P:pentose catabolic process"/>
    <property type="evidence" value="ECO:0007669"/>
    <property type="project" value="TreeGrafter"/>
</dbReference>
<dbReference type="EMBL" id="JADIMX010000159">
    <property type="protein sequence ID" value="MBO8435279.1"/>
    <property type="molecule type" value="Genomic_DNA"/>
</dbReference>
<dbReference type="Gene3D" id="3.40.225.10">
    <property type="entry name" value="Class II aldolase/adducin N-terminal domain"/>
    <property type="match status" value="1"/>
</dbReference>
<dbReference type="GO" id="GO:0046872">
    <property type="term" value="F:metal ion binding"/>
    <property type="evidence" value="ECO:0007669"/>
    <property type="project" value="UniProtKB-KW"/>
</dbReference>
<evidence type="ECO:0000256" key="1">
    <source>
        <dbReference type="ARBA" id="ARBA00022723"/>
    </source>
</evidence>
<feature type="domain" description="Class II aldolase/adducin N-terminal" evidence="3">
    <location>
        <begin position="7"/>
        <end position="185"/>
    </location>
</feature>
<protein>
    <submittedName>
        <fullName evidence="4">Class II aldolase/adducin family protein</fullName>
    </submittedName>
</protein>
<reference evidence="4" key="1">
    <citation type="submission" date="2020-10" db="EMBL/GenBank/DDBJ databases">
        <authorList>
            <person name="Gilroy R."/>
        </authorList>
    </citation>
    <scope>NUCLEOTIDE SEQUENCE</scope>
    <source>
        <strain evidence="4">F6-4510</strain>
    </source>
</reference>
<dbReference type="SUPFAM" id="SSF53639">
    <property type="entry name" value="AraD/HMP-PK domain-like"/>
    <property type="match status" value="1"/>
</dbReference>
<dbReference type="InterPro" id="IPR050197">
    <property type="entry name" value="Aldolase_class_II_sugar_metab"/>
</dbReference>
<keyword evidence="2" id="KW-0456">Lyase</keyword>
<dbReference type="PANTHER" id="PTHR22789:SF0">
    <property type="entry name" value="3-OXO-TETRONATE 4-PHOSPHATE DECARBOXYLASE-RELATED"/>
    <property type="match status" value="1"/>
</dbReference>
<keyword evidence="1" id="KW-0479">Metal-binding</keyword>
<comment type="caution">
    <text evidence="4">The sequence shown here is derived from an EMBL/GenBank/DDBJ whole genome shotgun (WGS) entry which is preliminary data.</text>
</comment>
<evidence type="ECO:0000256" key="2">
    <source>
        <dbReference type="ARBA" id="ARBA00023239"/>
    </source>
</evidence>
<dbReference type="GO" id="GO:0005829">
    <property type="term" value="C:cytosol"/>
    <property type="evidence" value="ECO:0007669"/>
    <property type="project" value="TreeGrafter"/>
</dbReference>
<reference evidence="4" key="2">
    <citation type="journal article" date="2021" name="PeerJ">
        <title>Extensive microbial diversity within the chicken gut microbiome revealed by metagenomics and culture.</title>
        <authorList>
            <person name="Gilroy R."/>
            <person name="Ravi A."/>
            <person name="Getino M."/>
            <person name="Pursley I."/>
            <person name="Horton D.L."/>
            <person name="Alikhan N.F."/>
            <person name="Baker D."/>
            <person name="Gharbi K."/>
            <person name="Hall N."/>
            <person name="Watson M."/>
            <person name="Adriaenssens E.M."/>
            <person name="Foster-Nyarko E."/>
            <person name="Jarju S."/>
            <person name="Secka A."/>
            <person name="Antonio M."/>
            <person name="Oren A."/>
            <person name="Chaudhuri R.R."/>
            <person name="La Ragione R."/>
            <person name="Hildebrand F."/>
            <person name="Pallen M.J."/>
        </authorList>
    </citation>
    <scope>NUCLEOTIDE SEQUENCE</scope>
    <source>
        <strain evidence="4">F6-4510</strain>
    </source>
</reference>